<evidence type="ECO:0000313" key="2">
    <source>
        <dbReference type="Proteomes" id="UP000016860"/>
    </source>
</evidence>
<dbReference type="OrthoDB" id="2665084at2"/>
<comment type="caution">
    <text evidence="1">The sequence shown here is derived from an EMBL/GenBank/DDBJ whole genome shotgun (WGS) entry which is preliminary data.</text>
</comment>
<evidence type="ECO:0000313" key="1">
    <source>
        <dbReference type="EMBL" id="EPR08095.1"/>
    </source>
</evidence>
<dbReference type="Proteomes" id="UP000016860">
    <property type="component" value="Unassembled WGS sequence"/>
</dbReference>
<dbReference type="STRING" id="1330534.L323_18335"/>
<protein>
    <submittedName>
        <fullName evidence="1">Uncharacterized protein</fullName>
    </submittedName>
</protein>
<dbReference type="PATRIC" id="fig|1330534.3.peg.3639"/>
<dbReference type="AlphaFoldDB" id="U4QX53"/>
<dbReference type="RefSeq" id="WP_020817039.1">
    <property type="nucleotide sequence ID" value="NZ_ATAY01000094.1"/>
</dbReference>
<accession>U4QX53</accession>
<reference evidence="1 2" key="1">
    <citation type="journal article" date="2013" name="Genome Announc.">
        <title>Draft Genome Sequence of the Cellulolytic Bacterium Clostridium papyrosolvens C7 (ATCC 700395).</title>
        <authorList>
            <person name="Zepeda V."/>
            <person name="Dassa B."/>
            <person name="Borovok I."/>
            <person name="Lamed R."/>
            <person name="Bayer E.A."/>
            <person name="Cate J.H."/>
        </authorList>
    </citation>
    <scope>NUCLEOTIDE SEQUENCE [LARGE SCALE GENOMIC DNA]</scope>
    <source>
        <strain evidence="1 2">C7</strain>
    </source>
</reference>
<sequence length="146" mass="16146">MAFNFALNHGDLSNPNGALPSGYTQSQIRSYFDVKNIANNVIADLQKLYRTARFITSATSTISSSERRIAVRTGMHDFDGDGSILQEYGEADYHFMLQHSNGDWSEKHGSNPSINDGQINPSTFSWNAAGYSNYYNSATVYIAVSN</sequence>
<organism evidence="1 2">
    <name type="scientific">Ruminiclostridium papyrosolvens C7</name>
    <dbReference type="NCBI Taxonomy" id="1330534"/>
    <lineage>
        <taxon>Bacteria</taxon>
        <taxon>Bacillati</taxon>
        <taxon>Bacillota</taxon>
        <taxon>Clostridia</taxon>
        <taxon>Eubacteriales</taxon>
        <taxon>Oscillospiraceae</taxon>
        <taxon>Ruminiclostridium</taxon>
    </lineage>
</organism>
<name>U4QX53_9FIRM</name>
<proteinExistence type="predicted"/>
<gene>
    <name evidence="1" type="ORF">L323_18335</name>
</gene>
<dbReference type="EMBL" id="ATAY01000094">
    <property type="protein sequence ID" value="EPR08095.1"/>
    <property type="molecule type" value="Genomic_DNA"/>
</dbReference>